<gene>
    <name evidence="2" type="ORF">QBC47DRAFT_435551</name>
</gene>
<dbReference type="EMBL" id="MU839844">
    <property type="protein sequence ID" value="KAK1750943.1"/>
    <property type="molecule type" value="Genomic_DNA"/>
</dbReference>
<feature type="region of interest" description="Disordered" evidence="1">
    <location>
        <begin position="114"/>
        <end position="142"/>
    </location>
</feature>
<protein>
    <submittedName>
        <fullName evidence="2">Uncharacterized protein</fullName>
    </submittedName>
</protein>
<evidence type="ECO:0000313" key="2">
    <source>
        <dbReference type="EMBL" id="KAK1750943.1"/>
    </source>
</evidence>
<sequence>MGRSRIPIFRWQRARCAWRPGPFRKSPSAMQALLRKSRPFCLPLSPLQEQLLVSHHVVTAHPESHPGQMPESRRPPRKGLWARGLPTRTRKQSRTLQPTIWGCLSIRLDVDIDRPRMKGDKKRSGTHRSNNHSGGKRNSREHRPVGLSRLCCRIRPIFTTGCRSRPQSCRRILDRTQIAAAADCASSKPWCQIHPRRQTNRQICHPFRSVISSDHRHPGAAHSRPHYQRKALGSCA</sequence>
<name>A0AAJ0F526_9PEZI</name>
<dbReference type="Proteomes" id="UP001239445">
    <property type="component" value="Unassembled WGS sequence"/>
</dbReference>
<feature type="region of interest" description="Disordered" evidence="1">
    <location>
        <begin position="61"/>
        <end position="92"/>
    </location>
</feature>
<evidence type="ECO:0000313" key="3">
    <source>
        <dbReference type="Proteomes" id="UP001239445"/>
    </source>
</evidence>
<accession>A0AAJ0F526</accession>
<evidence type="ECO:0000256" key="1">
    <source>
        <dbReference type="SAM" id="MobiDB-lite"/>
    </source>
</evidence>
<keyword evidence="3" id="KW-1185">Reference proteome</keyword>
<reference evidence="2" key="1">
    <citation type="submission" date="2023-06" db="EMBL/GenBank/DDBJ databases">
        <title>Genome-scale phylogeny and comparative genomics of the fungal order Sordariales.</title>
        <authorList>
            <consortium name="Lawrence Berkeley National Laboratory"/>
            <person name="Hensen N."/>
            <person name="Bonometti L."/>
            <person name="Westerberg I."/>
            <person name="Brannstrom I.O."/>
            <person name="Guillou S."/>
            <person name="Cros-Aarteil S."/>
            <person name="Calhoun S."/>
            <person name="Haridas S."/>
            <person name="Kuo A."/>
            <person name="Mondo S."/>
            <person name="Pangilinan J."/>
            <person name="Riley R."/>
            <person name="Labutti K."/>
            <person name="Andreopoulos B."/>
            <person name="Lipzen A."/>
            <person name="Chen C."/>
            <person name="Yanf M."/>
            <person name="Daum C."/>
            <person name="Ng V."/>
            <person name="Clum A."/>
            <person name="Steindorff A."/>
            <person name="Ohm R."/>
            <person name="Martin F."/>
            <person name="Silar P."/>
            <person name="Natvig D."/>
            <person name="Lalanne C."/>
            <person name="Gautier V."/>
            <person name="Ament-Velasquez S.L."/>
            <person name="Kruys A."/>
            <person name="Hutchinson M.I."/>
            <person name="Powell A.J."/>
            <person name="Barry K."/>
            <person name="Miller A.N."/>
            <person name="Grigoriev I.V."/>
            <person name="Debuchy R."/>
            <person name="Gladieux P."/>
            <person name="Thoren M.H."/>
            <person name="Johannesson H."/>
        </authorList>
    </citation>
    <scope>NUCLEOTIDE SEQUENCE</scope>
    <source>
        <strain evidence="2">PSN4</strain>
    </source>
</reference>
<proteinExistence type="predicted"/>
<feature type="compositionally biased region" description="Basic residues" evidence="1">
    <location>
        <begin position="119"/>
        <end position="140"/>
    </location>
</feature>
<comment type="caution">
    <text evidence="2">The sequence shown here is derived from an EMBL/GenBank/DDBJ whole genome shotgun (WGS) entry which is preliminary data.</text>
</comment>
<organism evidence="2 3">
    <name type="scientific">Echria macrotheca</name>
    <dbReference type="NCBI Taxonomy" id="438768"/>
    <lineage>
        <taxon>Eukaryota</taxon>
        <taxon>Fungi</taxon>
        <taxon>Dikarya</taxon>
        <taxon>Ascomycota</taxon>
        <taxon>Pezizomycotina</taxon>
        <taxon>Sordariomycetes</taxon>
        <taxon>Sordariomycetidae</taxon>
        <taxon>Sordariales</taxon>
        <taxon>Schizotheciaceae</taxon>
        <taxon>Echria</taxon>
    </lineage>
</organism>
<dbReference type="AlphaFoldDB" id="A0AAJ0F526"/>